<feature type="signal peptide" evidence="2">
    <location>
        <begin position="1"/>
        <end position="20"/>
    </location>
</feature>
<sequence length="141" mass="14476">MRGIVLSVLGSVMLASSVQAAPRESAGTPEAGRYDGAWVFEARVTVGSCPGLLPGSIEIRGDLLVGTQAAAAAFAAGRMAHWGYVESDGAIMTRFTSQDGHVARAHGQLRGNSGSGAWSSSTDKCGGTWRAQRGGAQRAGR</sequence>
<evidence type="ECO:0000256" key="1">
    <source>
        <dbReference type="SAM" id="MobiDB-lite"/>
    </source>
</evidence>
<feature type="compositionally biased region" description="Polar residues" evidence="1">
    <location>
        <begin position="110"/>
        <end position="123"/>
    </location>
</feature>
<feature type="region of interest" description="Disordered" evidence="1">
    <location>
        <begin position="109"/>
        <end position="141"/>
    </location>
</feature>
<keyword evidence="4" id="KW-1185">Reference proteome</keyword>
<feature type="chain" id="PRO_5013783440" description="DUF2147 domain-containing protein" evidence="2">
    <location>
        <begin position="21"/>
        <end position="141"/>
    </location>
</feature>
<evidence type="ECO:0000313" key="4">
    <source>
        <dbReference type="Proteomes" id="UP000230709"/>
    </source>
</evidence>
<name>A0A2D2D3C1_METT3</name>
<evidence type="ECO:0000256" key="2">
    <source>
        <dbReference type="SAM" id="SignalP"/>
    </source>
</evidence>
<dbReference type="STRING" id="595536.GCA_000178815_01690"/>
<evidence type="ECO:0000313" key="3">
    <source>
        <dbReference type="EMBL" id="ATQ69465.1"/>
    </source>
</evidence>
<protein>
    <recommendedName>
        <fullName evidence="5">DUF2147 domain-containing protein</fullName>
    </recommendedName>
</protein>
<organism evidence="3 4">
    <name type="scientific">Methylosinus trichosporium (strain ATCC 35070 / NCIMB 11131 / UNIQEM 75 / OB3b)</name>
    <dbReference type="NCBI Taxonomy" id="595536"/>
    <lineage>
        <taxon>Bacteria</taxon>
        <taxon>Pseudomonadati</taxon>
        <taxon>Pseudomonadota</taxon>
        <taxon>Alphaproteobacteria</taxon>
        <taxon>Hyphomicrobiales</taxon>
        <taxon>Methylocystaceae</taxon>
        <taxon>Methylosinus</taxon>
    </lineage>
</organism>
<dbReference type="KEGG" id="mtw:CQW49_17445"/>
<dbReference type="EMBL" id="CP023737">
    <property type="protein sequence ID" value="ATQ69465.1"/>
    <property type="molecule type" value="Genomic_DNA"/>
</dbReference>
<dbReference type="Proteomes" id="UP000230709">
    <property type="component" value="Chromosome"/>
</dbReference>
<accession>A0A2D2D3C1</accession>
<proteinExistence type="predicted"/>
<gene>
    <name evidence="3" type="ORF">CQW49_17445</name>
</gene>
<feature type="compositionally biased region" description="Low complexity" evidence="1">
    <location>
        <begin position="130"/>
        <end position="141"/>
    </location>
</feature>
<dbReference type="RefSeq" id="WP_003608365.1">
    <property type="nucleotide sequence ID" value="NZ_ADVE02000001.1"/>
</dbReference>
<reference evidence="4" key="1">
    <citation type="submission" date="2017-10" db="EMBL/GenBank/DDBJ databases">
        <title>Completed PacBio SMRT sequence of Methylosinus trichosporium OB3b reveals presence of a third large plasmid.</title>
        <authorList>
            <person name="Charles T.C."/>
            <person name="Lynch M.D.J."/>
            <person name="Heil J.R."/>
            <person name="Cheng J."/>
        </authorList>
    </citation>
    <scope>NUCLEOTIDE SEQUENCE [LARGE SCALE GENOMIC DNA]</scope>
    <source>
        <strain evidence="4">OB3b</strain>
    </source>
</reference>
<keyword evidence="2" id="KW-0732">Signal</keyword>
<dbReference type="AlphaFoldDB" id="A0A2D2D3C1"/>
<evidence type="ECO:0008006" key="5">
    <source>
        <dbReference type="Google" id="ProtNLM"/>
    </source>
</evidence>